<gene>
    <name evidence="3" type="primary">epsE_1</name>
    <name evidence="3" type="ORF">D8888_01420</name>
</gene>
<dbReference type="RefSeq" id="WP_125444798.1">
    <property type="nucleotide sequence ID" value="NZ_CP076613.1"/>
</dbReference>
<dbReference type="SUPFAM" id="SSF53448">
    <property type="entry name" value="Nucleotide-diphospho-sugar transferases"/>
    <property type="match status" value="1"/>
</dbReference>
<sequence length="468" mass="55380">MTEPVVSVICTVYNKENFLPKTLDSLLEQKTYFSFEVIIIDDASTDHSRNIIEEYQARYPELIRTFYNEENLGIALTWKRVCQEACGKYIARCDGDDIWLDNEKLQKQYRALRENPEYRWSTTDICFINQDNQITEDQVFSSGQMPLITSYEVMLASRGFTAPSTWLIERELMLEVNDEMDPTTADDTFDMQLDLFQRTKKLFLPEAMVAYRIHEGSDSRPKDFEALQKRFNRLLETQLFYVDKYPQSDFKEMVRFLLERINTYEIYLSRPTNSLSHIGIEKLTIYFADKLGVFSQEHILQKKLQFEDEVSFRLPPECRRLRVDLSELPSFYSQVSLLDVDNNTEILPSASNGFTAKNFYFFPQHDPQLLYDLRDYHGKNLILRYKMLNIDDPVKSDYVAVVLGKELEILTRQLERQAEDKAELEKMKQENHRLQKDIENITLQYNSVVHSRRWTLSSKILNIFKKRK</sequence>
<dbReference type="PANTHER" id="PTHR22916">
    <property type="entry name" value="GLYCOSYLTRANSFERASE"/>
    <property type="match status" value="1"/>
</dbReference>
<evidence type="ECO:0000256" key="1">
    <source>
        <dbReference type="SAM" id="Coils"/>
    </source>
</evidence>
<comment type="caution">
    <text evidence="3">The sequence shown here is derived from an EMBL/GenBank/DDBJ whole genome shotgun (WGS) entry which is preliminary data.</text>
</comment>
<proteinExistence type="predicted"/>
<evidence type="ECO:0000313" key="4">
    <source>
        <dbReference type="Proteomes" id="UP000272846"/>
    </source>
</evidence>
<accession>A0AAE8KA99</accession>
<dbReference type="EMBL" id="RJMK01000001">
    <property type="protein sequence ID" value="RSI09569.1"/>
    <property type="molecule type" value="Genomic_DNA"/>
</dbReference>
<dbReference type="Proteomes" id="UP000272846">
    <property type="component" value="Unassembled WGS sequence"/>
</dbReference>
<reference evidence="3 4" key="1">
    <citation type="submission" date="2018-11" db="EMBL/GenBank/DDBJ databases">
        <title>Species Designations Belie Phenotypic and Genotypic Heterogeneity in Oral Streptococci.</title>
        <authorList>
            <person name="Velsko I."/>
        </authorList>
    </citation>
    <scope>NUCLEOTIDE SEQUENCE [LARGE SCALE GENOMIC DNA]</scope>
    <source>
        <strain evidence="3 4">KLC04</strain>
    </source>
</reference>
<keyword evidence="1" id="KW-0175">Coiled coil</keyword>
<keyword evidence="3" id="KW-0808">Transferase</keyword>
<feature type="domain" description="Glycosyltransferase 2-like" evidence="2">
    <location>
        <begin position="7"/>
        <end position="124"/>
    </location>
</feature>
<feature type="coiled-coil region" evidence="1">
    <location>
        <begin position="407"/>
        <end position="444"/>
    </location>
</feature>
<dbReference type="EC" id="2.4.-.-" evidence="3"/>
<name>A0AAE8KA99_STRSA</name>
<dbReference type="GO" id="GO:0016758">
    <property type="term" value="F:hexosyltransferase activity"/>
    <property type="evidence" value="ECO:0007669"/>
    <property type="project" value="UniProtKB-ARBA"/>
</dbReference>
<dbReference type="Pfam" id="PF00535">
    <property type="entry name" value="Glycos_transf_2"/>
    <property type="match status" value="1"/>
</dbReference>
<dbReference type="PANTHER" id="PTHR22916:SF3">
    <property type="entry name" value="UDP-GLCNAC:BETAGAL BETA-1,3-N-ACETYLGLUCOSAMINYLTRANSFERASE-LIKE PROTEIN 1"/>
    <property type="match status" value="1"/>
</dbReference>
<dbReference type="Gene3D" id="3.90.550.10">
    <property type="entry name" value="Spore Coat Polysaccharide Biosynthesis Protein SpsA, Chain A"/>
    <property type="match status" value="1"/>
</dbReference>
<evidence type="ECO:0000313" key="3">
    <source>
        <dbReference type="EMBL" id="RSI09569.1"/>
    </source>
</evidence>
<protein>
    <submittedName>
        <fullName evidence="3">Glycosyltransferase EpsE</fullName>
        <ecNumber evidence="3">2.4.-.-</ecNumber>
    </submittedName>
</protein>
<keyword evidence="3" id="KW-0328">Glycosyltransferase</keyword>
<organism evidence="3 4">
    <name type="scientific">Streptococcus sanguinis</name>
    <dbReference type="NCBI Taxonomy" id="1305"/>
    <lineage>
        <taxon>Bacteria</taxon>
        <taxon>Bacillati</taxon>
        <taxon>Bacillota</taxon>
        <taxon>Bacilli</taxon>
        <taxon>Lactobacillales</taxon>
        <taxon>Streptococcaceae</taxon>
        <taxon>Streptococcus</taxon>
    </lineage>
</organism>
<evidence type="ECO:0000259" key="2">
    <source>
        <dbReference type="Pfam" id="PF00535"/>
    </source>
</evidence>
<dbReference type="InterPro" id="IPR029044">
    <property type="entry name" value="Nucleotide-diphossugar_trans"/>
</dbReference>
<dbReference type="AlphaFoldDB" id="A0AAE8KA99"/>
<dbReference type="InterPro" id="IPR001173">
    <property type="entry name" value="Glyco_trans_2-like"/>
</dbReference>